<dbReference type="Pfam" id="PF13405">
    <property type="entry name" value="EF-hand_6"/>
    <property type="match status" value="1"/>
</dbReference>
<dbReference type="Pfam" id="PF13499">
    <property type="entry name" value="EF-hand_7"/>
    <property type="match status" value="1"/>
</dbReference>
<feature type="domain" description="EF-hand" evidence="4">
    <location>
        <begin position="85"/>
        <end position="120"/>
    </location>
</feature>
<evidence type="ECO:0000313" key="5">
    <source>
        <dbReference type="EMBL" id="GLC49618.1"/>
    </source>
</evidence>
<keyword evidence="1" id="KW-0479">Metal-binding</keyword>
<dbReference type="SMART" id="SM00054">
    <property type="entry name" value="EFh"/>
    <property type="match status" value="3"/>
</dbReference>
<evidence type="ECO:0000259" key="4">
    <source>
        <dbReference type="PROSITE" id="PS50222"/>
    </source>
</evidence>
<gene>
    <name evidence="5" type="primary">PLEST008671</name>
    <name evidence="5" type="ORF">PLESTB_000268000</name>
</gene>
<reference evidence="5 6" key="1">
    <citation type="journal article" date="2023" name="Commun. Biol.">
        <title>Reorganization of the ancestral sex-determining regions during the evolution of trioecy in Pleodorina starrii.</title>
        <authorList>
            <person name="Takahashi K."/>
            <person name="Suzuki S."/>
            <person name="Kawai-Toyooka H."/>
            <person name="Yamamoto K."/>
            <person name="Hamaji T."/>
            <person name="Ootsuki R."/>
            <person name="Yamaguchi H."/>
            <person name="Kawachi M."/>
            <person name="Higashiyama T."/>
            <person name="Nozaki H."/>
        </authorList>
    </citation>
    <scope>NUCLEOTIDE SEQUENCE [LARGE SCALE GENOMIC DNA]</scope>
    <source>
        <strain evidence="5 6">NIES-4479</strain>
    </source>
</reference>
<keyword evidence="2" id="KW-0677">Repeat</keyword>
<evidence type="ECO:0000313" key="6">
    <source>
        <dbReference type="Proteomes" id="UP001165080"/>
    </source>
</evidence>
<dbReference type="PROSITE" id="PS50222">
    <property type="entry name" value="EF_HAND_2"/>
    <property type="match status" value="3"/>
</dbReference>
<dbReference type="PANTHER" id="PTHR45942">
    <property type="entry name" value="PROTEIN PHOSPATASE 3 REGULATORY SUBUNIT B ALPHA ISOFORM TYPE 1"/>
    <property type="match status" value="1"/>
</dbReference>
<dbReference type="PROSITE" id="PS00018">
    <property type="entry name" value="EF_HAND_1"/>
    <property type="match status" value="3"/>
</dbReference>
<feature type="domain" description="EF-hand" evidence="4">
    <location>
        <begin position="126"/>
        <end position="161"/>
    </location>
</feature>
<sequence length="168" mass="19227">MGNQQGKASLGGRLTKKDIERLQRRFNRLANNSGKVSISAFESMVELGGNPFIPRIFKLFDESGDGMLSLEEFTRALEYFGQLDVEEEQYKFAFRIYDEDKDGLISSEELFNVLQTLLGNTYPDAQLEQVVHNTMSEFDRDGDNKLDLEEFKALLSRQDLANKFSMSM</sequence>
<organism evidence="5 6">
    <name type="scientific">Pleodorina starrii</name>
    <dbReference type="NCBI Taxonomy" id="330485"/>
    <lineage>
        <taxon>Eukaryota</taxon>
        <taxon>Viridiplantae</taxon>
        <taxon>Chlorophyta</taxon>
        <taxon>core chlorophytes</taxon>
        <taxon>Chlorophyceae</taxon>
        <taxon>CS clade</taxon>
        <taxon>Chlamydomonadales</taxon>
        <taxon>Volvocaceae</taxon>
        <taxon>Pleodorina</taxon>
    </lineage>
</organism>
<dbReference type="AlphaFoldDB" id="A0A9W6EY42"/>
<keyword evidence="3" id="KW-0106">Calcium</keyword>
<accession>A0A9W6EY42</accession>
<dbReference type="Proteomes" id="UP001165080">
    <property type="component" value="Unassembled WGS sequence"/>
</dbReference>
<evidence type="ECO:0000256" key="3">
    <source>
        <dbReference type="ARBA" id="ARBA00022837"/>
    </source>
</evidence>
<dbReference type="EMBL" id="BRXU01000002">
    <property type="protein sequence ID" value="GLC49618.1"/>
    <property type="molecule type" value="Genomic_DNA"/>
</dbReference>
<dbReference type="InterPro" id="IPR011992">
    <property type="entry name" value="EF-hand-dom_pair"/>
</dbReference>
<evidence type="ECO:0000256" key="1">
    <source>
        <dbReference type="ARBA" id="ARBA00022723"/>
    </source>
</evidence>
<comment type="caution">
    <text evidence="5">The sequence shown here is derived from an EMBL/GenBank/DDBJ whole genome shotgun (WGS) entry which is preliminary data.</text>
</comment>
<dbReference type="CDD" id="cd00051">
    <property type="entry name" value="EFh"/>
    <property type="match status" value="1"/>
</dbReference>
<dbReference type="PRINTS" id="PR00450">
    <property type="entry name" value="RECOVERIN"/>
</dbReference>
<dbReference type="GO" id="GO:0005509">
    <property type="term" value="F:calcium ion binding"/>
    <property type="evidence" value="ECO:0007669"/>
    <property type="project" value="InterPro"/>
</dbReference>
<proteinExistence type="predicted"/>
<dbReference type="InterPro" id="IPR002048">
    <property type="entry name" value="EF_hand_dom"/>
</dbReference>
<feature type="domain" description="EF-hand" evidence="4">
    <location>
        <begin position="55"/>
        <end position="83"/>
    </location>
</feature>
<protein>
    <recommendedName>
        <fullName evidence="4">EF-hand domain-containing protein</fullName>
    </recommendedName>
</protein>
<dbReference type="InterPro" id="IPR018247">
    <property type="entry name" value="EF_Hand_1_Ca_BS"/>
</dbReference>
<dbReference type="Gene3D" id="1.10.238.10">
    <property type="entry name" value="EF-hand"/>
    <property type="match status" value="1"/>
</dbReference>
<keyword evidence="6" id="KW-1185">Reference proteome</keyword>
<name>A0A9W6EY42_9CHLO</name>
<evidence type="ECO:0000256" key="2">
    <source>
        <dbReference type="ARBA" id="ARBA00022737"/>
    </source>
</evidence>
<dbReference type="SUPFAM" id="SSF47473">
    <property type="entry name" value="EF-hand"/>
    <property type="match status" value="1"/>
</dbReference>